<evidence type="ECO:0000256" key="4">
    <source>
        <dbReference type="ARBA" id="ARBA00022475"/>
    </source>
</evidence>
<feature type="domain" description="ABC transmembrane type-1" evidence="9">
    <location>
        <begin position="98"/>
        <end position="304"/>
    </location>
</feature>
<dbReference type="Proteomes" id="UP001172778">
    <property type="component" value="Unassembled WGS sequence"/>
</dbReference>
<dbReference type="EMBL" id="JARRAF010000018">
    <property type="protein sequence ID" value="MDK2125397.1"/>
    <property type="molecule type" value="Genomic_DNA"/>
</dbReference>
<dbReference type="RefSeq" id="WP_284101704.1">
    <property type="nucleotide sequence ID" value="NZ_JARRAF010000018.1"/>
</dbReference>
<feature type="transmembrane region" description="Helical" evidence="8">
    <location>
        <begin position="135"/>
        <end position="157"/>
    </location>
</feature>
<evidence type="ECO:0000259" key="9">
    <source>
        <dbReference type="PROSITE" id="PS50928"/>
    </source>
</evidence>
<evidence type="ECO:0000256" key="2">
    <source>
        <dbReference type="ARBA" id="ARBA00007069"/>
    </source>
</evidence>
<feature type="transmembrane region" description="Helical" evidence="8">
    <location>
        <begin position="21"/>
        <end position="40"/>
    </location>
</feature>
<comment type="subcellular location">
    <subcellularLocation>
        <location evidence="1 8">Cell membrane</location>
        <topology evidence="1 8">Multi-pass membrane protein</topology>
    </subcellularLocation>
</comment>
<dbReference type="PROSITE" id="PS50928">
    <property type="entry name" value="ABC_TM1"/>
    <property type="match status" value="1"/>
</dbReference>
<comment type="similarity">
    <text evidence="2">Belongs to the binding-protein-dependent transport system permease family. CysTW subfamily.</text>
</comment>
<protein>
    <submittedName>
        <fullName evidence="10">ABC transporter permease subunit</fullName>
    </submittedName>
</protein>
<evidence type="ECO:0000256" key="7">
    <source>
        <dbReference type="ARBA" id="ARBA00023136"/>
    </source>
</evidence>
<feature type="transmembrane region" description="Helical" evidence="8">
    <location>
        <begin position="104"/>
        <end position="123"/>
    </location>
</feature>
<evidence type="ECO:0000256" key="8">
    <source>
        <dbReference type="RuleBase" id="RU363032"/>
    </source>
</evidence>
<comment type="caution">
    <text evidence="10">The sequence shown here is derived from an EMBL/GenBank/DDBJ whole genome shotgun (WGS) entry which is preliminary data.</text>
</comment>
<evidence type="ECO:0000313" key="11">
    <source>
        <dbReference type="Proteomes" id="UP001172778"/>
    </source>
</evidence>
<organism evidence="10 11">
    <name type="scientific">Parachitinimonas caeni</name>
    <dbReference type="NCBI Taxonomy" id="3031301"/>
    <lineage>
        <taxon>Bacteria</taxon>
        <taxon>Pseudomonadati</taxon>
        <taxon>Pseudomonadota</taxon>
        <taxon>Betaproteobacteria</taxon>
        <taxon>Neisseriales</taxon>
        <taxon>Chitinibacteraceae</taxon>
        <taxon>Parachitinimonas</taxon>
    </lineage>
</organism>
<keyword evidence="4" id="KW-1003">Cell membrane</keyword>
<dbReference type="PANTHER" id="PTHR42929:SF3">
    <property type="entry name" value="PUTRESCINE TRANSPORT SYSTEM PERMEASE PROTEIN POTH"/>
    <property type="match status" value="1"/>
</dbReference>
<keyword evidence="6 8" id="KW-1133">Transmembrane helix</keyword>
<evidence type="ECO:0000256" key="5">
    <source>
        <dbReference type="ARBA" id="ARBA00022692"/>
    </source>
</evidence>
<evidence type="ECO:0000256" key="6">
    <source>
        <dbReference type="ARBA" id="ARBA00022989"/>
    </source>
</evidence>
<keyword evidence="5 8" id="KW-0812">Transmembrane</keyword>
<reference evidence="10" key="1">
    <citation type="submission" date="2023-03" db="EMBL/GenBank/DDBJ databases">
        <title>Chitinimonas shenzhenensis gen. nov., sp. nov., a novel member of family Burkholderiaceae isolated from activated sludge collected in Shen Zhen, China.</title>
        <authorList>
            <person name="Wang X."/>
        </authorList>
    </citation>
    <scope>NUCLEOTIDE SEQUENCE</scope>
    <source>
        <strain evidence="10">DQS-5</strain>
    </source>
</reference>
<evidence type="ECO:0000256" key="1">
    <source>
        <dbReference type="ARBA" id="ARBA00004651"/>
    </source>
</evidence>
<name>A0ABT7E3A6_9NEIS</name>
<dbReference type="Gene3D" id="1.10.3720.10">
    <property type="entry name" value="MetI-like"/>
    <property type="match status" value="1"/>
</dbReference>
<dbReference type="SUPFAM" id="SSF161098">
    <property type="entry name" value="MetI-like"/>
    <property type="match status" value="1"/>
</dbReference>
<dbReference type="CDD" id="cd06261">
    <property type="entry name" value="TM_PBP2"/>
    <property type="match status" value="1"/>
</dbReference>
<evidence type="ECO:0000256" key="3">
    <source>
        <dbReference type="ARBA" id="ARBA00022448"/>
    </source>
</evidence>
<keyword evidence="3 8" id="KW-0813">Transport</keyword>
<feature type="transmembrane region" description="Helical" evidence="8">
    <location>
        <begin position="238"/>
        <end position="257"/>
    </location>
</feature>
<sequence>MMNVLRRLLPSGRTWVISVPYLWLLVFFLLPFVFVLKISFAEPDIAQPPYTPLVTKEESKVTINLNLAKYETIFGEAETFATKGLATGMAESQYLVSYWNSLKLALLTTLFCLLIGYPIAYNIARADETTRNTLLMLVMLPFWTSFLLRVYAWIGILKDNGIINNLLMSLGMIKEPIPMLYTQFSVMLGMVYSYLPFMILPLYSHLVKLDTRLFEASADLGATPWRTFFSITLPLSKAGMIAGSMMVFIPAVGEFVIPELLGGGEVLMIGKKLMDDFGVSIDWPQAAAVTVLMMILLIAPIIWFHRFETKQREAEQ</sequence>
<dbReference type="InterPro" id="IPR000515">
    <property type="entry name" value="MetI-like"/>
</dbReference>
<dbReference type="Pfam" id="PF00528">
    <property type="entry name" value="BPD_transp_1"/>
    <property type="match status" value="1"/>
</dbReference>
<gene>
    <name evidence="10" type="ORF">PZA18_15185</name>
</gene>
<keyword evidence="11" id="KW-1185">Reference proteome</keyword>
<dbReference type="InterPro" id="IPR035906">
    <property type="entry name" value="MetI-like_sf"/>
</dbReference>
<evidence type="ECO:0000313" key="10">
    <source>
        <dbReference type="EMBL" id="MDK2125397.1"/>
    </source>
</evidence>
<dbReference type="PANTHER" id="PTHR42929">
    <property type="entry name" value="INNER MEMBRANE ABC TRANSPORTER PERMEASE PROTEIN YDCU-RELATED-RELATED"/>
    <property type="match status" value="1"/>
</dbReference>
<accession>A0ABT7E3A6</accession>
<feature type="transmembrane region" description="Helical" evidence="8">
    <location>
        <begin position="177"/>
        <end position="203"/>
    </location>
</feature>
<feature type="transmembrane region" description="Helical" evidence="8">
    <location>
        <begin position="283"/>
        <end position="304"/>
    </location>
</feature>
<proteinExistence type="inferred from homology"/>
<keyword evidence="7 8" id="KW-0472">Membrane</keyword>